<dbReference type="PANTHER" id="PTHR10625">
    <property type="entry name" value="HISTONE DEACETYLASE HDAC1-RELATED"/>
    <property type="match status" value="1"/>
</dbReference>
<dbReference type="CDD" id="cd11599">
    <property type="entry name" value="HDAC_classII_2"/>
    <property type="match status" value="1"/>
</dbReference>
<dbReference type="Proteomes" id="UP001162030">
    <property type="component" value="Chromosome"/>
</dbReference>
<dbReference type="PRINTS" id="PR01270">
    <property type="entry name" value="HDASUPER"/>
</dbReference>
<dbReference type="PANTHER" id="PTHR10625:SF10">
    <property type="entry name" value="HISTONE DEACETYLASE HDAC1"/>
    <property type="match status" value="1"/>
</dbReference>
<reference evidence="3 4" key="1">
    <citation type="submission" date="2023-03" db="EMBL/GenBank/DDBJ databases">
        <authorList>
            <person name="Pearce D."/>
        </authorList>
    </citation>
    <scope>NUCLEOTIDE SEQUENCE [LARGE SCALE GENOMIC DNA]</scope>
    <source>
        <strain evidence="3">Msz</strain>
    </source>
</reference>
<dbReference type="InterPro" id="IPR023696">
    <property type="entry name" value="Ureohydrolase_dom_sf"/>
</dbReference>
<sequence>MTTIYFSHQSFLEHDTGLGHPENADRLRAIERALAANEFERLDRRDAPRGTREQIRLIHGERYIDYVLDAVPQEGFSYLDGDTVVSPRSGEAALHAVGAACAAVDAVFAQASTNAFCAVRPPGHHAEPGAAMGFCLFNNVAIAAEYARKQHGIERVAIVDFDVHHGNGTQNAFQAKKYVMYASTHQFPWYPGTGKSEETGVGNIINVPLAAGSGSKEFRSAFVERILPALNRFSPELLLISAGFDAHRNDPLANLNLVEDDYAWVTSELMAVAEKHAEGRLVSVLEGGYNLGALGKSVAAHVSVLMGRG</sequence>
<protein>
    <submittedName>
        <fullName evidence="3">Acetoin utilization deacetylase AcuC-like enzyme</fullName>
    </submittedName>
</protein>
<comment type="similarity">
    <text evidence="1">Belongs to the histone deacetylase family.</text>
</comment>
<dbReference type="EMBL" id="OX458333">
    <property type="protein sequence ID" value="CAI8747843.1"/>
    <property type="molecule type" value="Genomic_DNA"/>
</dbReference>
<gene>
    <name evidence="3" type="ORF">MSZNOR_0591</name>
</gene>
<evidence type="ECO:0000313" key="4">
    <source>
        <dbReference type="Proteomes" id="UP001162030"/>
    </source>
</evidence>
<dbReference type="Pfam" id="PF00850">
    <property type="entry name" value="Hist_deacetyl"/>
    <property type="match status" value="1"/>
</dbReference>
<evidence type="ECO:0000313" key="3">
    <source>
        <dbReference type="EMBL" id="CAI8747843.1"/>
    </source>
</evidence>
<dbReference type="InterPro" id="IPR023801">
    <property type="entry name" value="His_deacetylse_dom"/>
</dbReference>
<feature type="domain" description="Histone deacetylase" evidence="2">
    <location>
        <begin position="20"/>
        <end position="305"/>
    </location>
</feature>
<dbReference type="Gene3D" id="3.40.800.20">
    <property type="entry name" value="Histone deacetylase domain"/>
    <property type="match status" value="1"/>
</dbReference>
<evidence type="ECO:0000256" key="1">
    <source>
        <dbReference type="ARBA" id="ARBA00005947"/>
    </source>
</evidence>
<proteinExistence type="inferred from homology"/>
<evidence type="ECO:0000259" key="2">
    <source>
        <dbReference type="Pfam" id="PF00850"/>
    </source>
</evidence>
<keyword evidence="4" id="KW-1185">Reference proteome</keyword>
<name>A0ABN8WXM6_9GAMM</name>
<dbReference type="InterPro" id="IPR000286">
    <property type="entry name" value="HDACs"/>
</dbReference>
<dbReference type="InterPro" id="IPR037138">
    <property type="entry name" value="His_deacetylse_dom_sf"/>
</dbReference>
<organism evidence="3 4">
    <name type="scientific">Methylocaldum szegediense</name>
    <dbReference type="NCBI Taxonomy" id="73780"/>
    <lineage>
        <taxon>Bacteria</taxon>
        <taxon>Pseudomonadati</taxon>
        <taxon>Pseudomonadota</taxon>
        <taxon>Gammaproteobacteria</taxon>
        <taxon>Methylococcales</taxon>
        <taxon>Methylococcaceae</taxon>
        <taxon>Methylocaldum</taxon>
    </lineage>
</organism>
<accession>A0ABN8WXM6</accession>
<dbReference type="RefSeq" id="WP_026610675.1">
    <property type="nucleotide sequence ID" value="NZ_OX458333.1"/>
</dbReference>
<dbReference type="SUPFAM" id="SSF52768">
    <property type="entry name" value="Arginase/deacetylase"/>
    <property type="match status" value="1"/>
</dbReference>